<dbReference type="EMBL" id="JANPWB010000003">
    <property type="protein sequence ID" value="KAJ1202548.1"/>
    <property type="molecule type" value="Genomic_DNA"/>
</dbReference>
<dbReference type="Proteomes" id="UP001066276">
    <property type="component" value="Chromosome 2_1"/>
</dbReference>
<evidence type="ECO:0000256" key="1">
    <source>
        <dbReference type="SAM" id="MobiDB-lite"/>
    </source>
</evidence>
<protein>
    <submittedName>
        <fullName evidence="2">Uncharacterized protein</fullName>
    </submittedName>
</protein>
<sequence length="197" mass="20738">MVVCPEAPSQGDRHLIRNVVSPVTFLEDQVYRLRVVALQLDMPSNTVSAGKRKVRDPELSQLLKLVLAKLGNEDSDSGDVASDNEDNVAGSGRPGRSHVAPRTAFPPVKHRNKGRVAAAQPPLSSPADSTPPEQSPMLDTLLPSTSATSEPHVGGENLTPAPGHGLAVMLAYIRKSLAALAAPSLGQEVQPSPQLLA</sequence>
<name>A0AAV7VLN8_PLEWA</name>
<dbReference type="AlphaFoldDB" id="A0AAV7VLN8"/>
<accession>A0AAV7VLN8</accession>
<organism evidence="2 3">
    <name type="scientific">Pleurodeles waltl</name>
    <name type="common">Iberian ribbed newt</name>
    <dbReference type="NCBI Taxonomy" id="8319"/>
    <lineage>
        <taxon>Eukaryota</taxon>
        <taxon>Metazoa</taxon>
        <taxon>Chordata</taxon>
        <taxon>Craniata</taxon>
        <taxon>Vertebrata</taxon>
        <taxon>Euteleostomi</taxon>
        <taxon>Amphibia</taxon>
        <taxon>Batrachia</taxon>
        <taxon>Caudata</taxon>
        <taxon>Salamandroidea</taxon>
        <taxon>Salamandridae</taxon>
        <taxon>Pleurodelinae</taxon>
        <taxon>Pleurodeles</taxon>
    </lineage>
</organism>
<feature type="region of interest" description="Disordered" evidence="1">
    <location>
        <begin position="73"/>
        <end position="160"/>
    </location>
</feature>
<keyword evidence="3" id="KW-1185">Reference proteome</keyword>
<evidence type="ECO:0000313" key="2">
    <source>
        <dbReference type="EMBL" id="KAJ1202548.1"/>
    </source>
</evidence>
<gene>
    <name evidence="2" type="ORF">NDU88_006346</name>
</gene>
<proteinExistence type="predicted"/>
<comment type="caution">
    <text evidence="2">The sequence shown here is derived from an EMBL/GenBank/DDBJ whole genome shotgun (WGS) entry which is preliminary data.</text>
</comment>
<feature type="compositionally biased region" description="Acidic residues" evidence="1">
    <location>
        <begin position="73"/>
        <end position="86"/>
    </location>
</feature>
<reference evidence="2" key="1">
    <citation type="journal article" date="2022" name="bioRxiv">
        <title>Sequencing and chromosome-scale assembly of the giantPleurodeles waltlgenome.</title>
        <authorList>
            <person name="Brown T."/>
            <person name="Elewa A."/>
            <person name="Iarovenko S."/>
            <person name="Subramanian E."/>
            <person name="Araus A.J."/>
            <person name="Petzold A."/>
            <person name="Susuki M."/>
            <person name="Suzuki K.-i.T."/>
            <person name="Hayashi T."/>
            <person name="Toyoda A."/>
            <person name="Oliveira C."/>
            <person name="Osipova E."/>
            <person name="Leigh N.D."/>
            <person name="Simon A."/>
            <person name="Yun M.H."/>
        </authorList>
    </citation>
    <scope>NUCLEOTIDE SEQUENCE</scope>
    <source>
        <strain evidence="2">20211129_DDA</strain>
        <tissue evidence="2">Liver</tissue>
    </source>
</reference>
<evidence type="ECO:0000313" key="3">
    <source>
        <dbReference type="Proteomes" id="UP001066276"/>
    </source>
</evidence>